<feature type="domain" description="XPG N-terminal" evidence="3">
    <location>
        <begin position="1"/>
        <end position="101"/>
    </location>
</feature>
<name>A0ABD1EIZ5_HYPHA</name>
<dbReference type="EMBL" id="JBDJPC010000007">
    <property type="protein sequence ID" value="KAL1494664.1"/>
    <property type="molecule type" value="Genomic_DNA"/>
</dbReference>
<dbReference type="PANTHER" id="PTHR15665:SF1">
    <property type="entry name" value="PROTEIN ASTEROID HOMOLOG 1"/>
    <property type="match status" value="1"/>
</dbReference>
<accession>A0ABD1EIZ5</accession>
<proteinExistence type="inferred from homology"/>
<evidence type="ECO:0000256" key="1">
    <source>
        <dbReference type="ARBA" id="ARBA00007398"/>
    </source>
</evidence>
<dbReference type="SUPFAM" id="SSF88723">
    <property type="entry name" value="PIN domain-like"/>
    <property type="match status" value="1"/>
</dbReference>
<reference evidence="4 5" key="1">
    <citation type="submission" date="2024-05" db="EMBL/GenBank/DDBJ databases">
        <title>Genetic variation in Jamaican populations of the coffee berry borer (Hypothenemus hampei).</title>
        <authorList>
            <person name="Errbii M."/>
            <person name="Myrie A."/>
        </authorList>
    </citation>
    <scope>NUCLEOTIDE SEQUENCE [LARGE SCALE GENOMIC DNA]</scope>
    <source>
        <strain evidence="4">JA-Hopewell-2020-01-JO</strain>
        <tissue evidence="4">Whole body</tissue>
    </source>
</reference>
<dbReference type="Gene3D" id="3.40.50.1010">
    <property type="entry name" value="5'-nuclease"/>
    <property type="match status" value="1"/>
</dbReference>
<keyword evidence="5" id="KW-1185">Reference proteome</keyword>
<evidence type="ECO:0000313" key="5">
    <source>
        <dbReference type="Proteomes" id="UP001566132"/>
    </source>
</evidence>
<protein>
    <recommendedName>
        <fullName evidence="3">XPG N-terminal domain-containing protein</fullName>
    </recommendedName>
</protein>
<dbReference type="Pfam" id="PF00752">
    <property type="entry name" value="XPG_N"/>
    <property type="match status" value="1"/>
</dbReference>
<comment type="similarity">
    <text evidence="1">Belongs to the asteroid family.</text>
</comment>
<dbReference type="AlphaFoldDB" id="A0ABD1EIZ5"/>
<dbReference type="Proteomes" id="UP001566132">
    <property type="component" value="Unassembled WGS sequence"/>
</dbReference>
<comment type="caution">
    <text evidence="4">The sequence shown here is derived from an EMBL/GenBank/DDBJ whole genome shotgun (WGS) entry which is preliminary data.</text>
</comment>
<dbReference type="InterPro" id="IPR029060">
    <property type="entry name" value="PIN-like_dom_sf"/>
</dbReference>
<organism evidence="4 5">
    <name type="scientific">Hypothenemus hampei</name>
    <name type="common">Coffee berry borer</name>
    <dbReference type="NCBI Taxonomy" id="57062"/>
    <lineage>
        <taxon>Eukaryota</taxon>
        <taxon>Metazoa</taxon>
        <taxon>Ecdysozoa</taxon>
        <taxon>Arthropoda</taxon>
        <taxon>Hexapoda</taxon>
        <taxon>Insecta</taxon>
        <taxon>Pterygota</taxon>
        <taxon>Neoptera</taxon>
        <taxon>Endopterygota</taxon>
        <taxon>Coleoptera</taxon>
        <taxon>Polyphaga</taxon>
        <taxon>Cucujiformia</taxon>
        <taxon>Curculionidae</taxon>
        <taxon>Scolytinae</taxon>
        <taxon>Hypothenemus</taxon>
    </lineage>
</organism>
<keyword evidence="2" id="KW-0812">Transmembrane</keyword>
<dbReference type="InterPro" id="IPR026832">
    <property type="entry name" value="Asteroid"/>
</dbReference>
<gene>
    <name evidence="4" type="ORF">ABEB36_010230</name>
</gene>
<dbReference type="InterPro" id="IPR006085">
    <property type="entry name" value="XPG_DNA_repair_N"/>
</dbReference>
<sequence>MGIKGFTKFINDRAEMYFENFQLRDCTLIVDGHSTSCQLYNWKHWQFDARSYNCYGGDYDKYAFIVRHFFGMLKEVKVKPIVIFDGGFEQRKLPTILSRMQDKIKIADKLDPIFELQQPNQVVFPLFLREVFKDILRSLDIEIAMCEFEGDTEIANIAKALKCPVLTFDSDYFIFGAQYIPFKTLDSKITTINNWRTGSFKYVSCKIYKIENFLKSFKGLEEHTIHLLPVLLGNDYINCLLFNRFIESINALNVAVQEKILLVLNWLKTETFESAIIKILRTFEDVNERLSILNKIEKIVVAYWFSESKLFKNLNIKKSAAQQSNNIDFQKLKEIIKSESINQDQAIKLPLTESTLSGLKRKENDEADESVNQKIKFEHVSEPNGENELSYSSLLFEIQDTHLEKDNSSKNPVSSLFLKNYSQALYPSSFMDILTQNCYYCIPQVEDYNAENSHVFSFTILEAIHRILTNCEGEEFSIVARDKGTDIKWFKPEKCDVLVPSLSSIEELSLQDRREVLFRILHIDGSFTSVLEKFPTEWHTFLIALKFLWPKTKWTTPLFYSIILCYIILNYIDQRTGFYRSKARYLHKYQAFLQNLPAQEQVHFREDKNCFYYFPTRDCFVFMHKVIGHFSPNSERVQFNKQLIHQMSQIQSVLLHVKYLNSLLKHPYPNLMVHHIINSTFIYNLTCLFQEKYNNQLENNYLNIFFKDCPSILVGLKYVIKVLHKELLLQSL</sequence>
<evidence type="ECO:0000256" key="2">
    <source>
        <dbReference type="SAM" id="Phobius"/>
    </source>
</evidence>
<evidence type="ECO:0000259" key="3">
    <source>
        <dbReference type="Pfam" id="PF00752"/>
    </source>
</evidence>
<evidence type="ECO:0000313" key="4">
    <source>
        <dbReference type="EMBL" id="KAL1494664.1"/>
    </source>
</evidence>
<keyword evidence="2" id="KW-0472">Membrane</keyword>
<feature type="transmembrane region" description="Helical" evidence="2">
    <location>
        <begin position="554"/>
        <end position="572"/>
    </location>
</feature>
<keyword evidence="2" id="KW-1133">Transmembrane helix</keyword>
<dbReference type="PANTHER" id="PTHR15665">
    <property type="entry name" value="ASTEROID PROTEIN"/>
    <property type="match status" value="1"/>
</dbReference>